<accession>A0A1M5UK52</accession>
<reference evidence="1 2" key="1">
    <citation type="submission" date="2016-11" db="EMBL/GenBank/DDBJ databases">
        <authorList>
            <person name="Jaros S."/>
            <person name="Januszkiewicz K."/>
            <person name="Wedrychowicz H."/>
        </authorList>
    </citation>
    <scope>NUCLEOTIDE SEQUENCE [LARGE SCALE GENOMIC DNA]</scope>
    <source>
        <strain evidence="1 2">DSM 16917</strain>
    </source>
</reference>
<dbReference type="AlphaFoldDB" id="A0A1M5UK52"/>
<proteinExistence type="predicted"/>
<protein>
    <submittedName>
        <fullName evidence="1">Uncharacterized protein</fullName>
    </submittedName>
</protein>
<organism evidence="1 2">
    <name type="scientific">Ferrimonas marina</name>
    <dbReference type="NCBI Taxonomy" id="299255"/>
    <lineage>
        <taxon>Bacteria</taxon>
        <taxon>Pseudomonadati</taxon>
        <taxon>Pseudomonadota</taxon>
        <taxon>Gammaproteobacteria</taxon>
        <taxon>Alteromonadales</taxon>
        <taxon>Ferrimonadaceae</taxon>
        <taxon>Ferrimonas</taxon>
    </lineage>
</organism>
<keyword evidence="2" id="KW-1185">Reference proteome</keyword>
<gene>
    <name evidence="1" type="ORF">SAMN02745129_2607</name>
</gene>
<dbReference type="Proteomes" id="UP000184268">
    <property type="component" value="Unassembled WGS sequence"/>
</dbReference>
<sequence>MARHTLTDELSDRLNLRCQSDVLGRGRFALSSLEVHWLPPGRDLCDYPTLLAAVNAAEHYGAPQDGIDTASVESTLASEPLDGKLIAYVDDGAYRTASIFALHHYLTYQIELGVGEWLDDRYPVEHSLPATKPQHSTDGSINAELASSNPHADKIHASAWVAIEEVMEPLVSVLLAGIDRHAPRVYQVRDGRIHTTLIVRNDQTMTLLRPAHLIEDLNKITGSYQEVDSLCRRGLSAAVSALVEQGF</sequence>
<name>A0A1M5UK52_9GAMM</name>
<evidence type="ECO:0000313" key="1">
    <source>
        <dbReference type="EMBL" id="SHH63311.1"/>
    </source>
</evidence>
<evidence type="ECO:0000313" key="2">
    <source>
        <dbReference type="Proteomes" id="UP000184268"/>
    </source>
</evidence>
<dbReference type="EMBL" id="FQXG01000003">
    <property type="protein sequence ID" value="SHH63311.1"/>
    <property type="molecule type" value="Genomic_DNA"/>
</dbReference>